<dbReference type="RefSeq" id="WP_188721484.1">
    <property type="nucleotide sequence ID" value="NZ_BMIF01000007.1"/>
</dbReference>
<dbReference type="Pfam" id="PF06348">
    <property type="entry name" value="DUF1059"/>
    <property type="match status" value="1"/>
</dbReference>
<dbReference type="AlphaFoldDB" id="A0A916W6Q2"/>
<reference evidence="1" key="2">
    <citation type="submission" date="2020-09" db="EMBL/GenBank/DDBJ databases">
        <authorList>
            <person name="Sun Q."/>
            <person name="Zhou Y."/>
        </authorList>
    </citation>
    <scope>NUCLEOTIDE SEQUENCE</scope>
    <source>
        <strain evidence="1">CGMCC 1.15320</strain>
    </source>
</reference>
<evidence type="ECO:0000313" key="1">
    <source>
        <dbReference type="EMBL" id="GGA70902.1"/>
    </source>
</evidence>
<dbReference type="InterPro" id="IPR009409">
    <property type="entry name" value="DUF1059"/>
</dbReference>
<reference evidence="1" key="1">
    <citation type="journal article" date="2014" name="Int. J. Syst. Evol. Microbiol.">
        <title>Complete genome sequence of Corynebacterium casei LMG S-19264T (=DSM 44701T), isolated from a smear-ripened cheese.</title>
        <authorList>
            <consortium name="US DOE Joint Genome Institute (JGI-PGF)"/>
            <person name="Walter F."/>
            <person name="Albersmeier A."/>
            <person name="Kalinowski J."/>
            <person name="Ruckert C."/>
        </authorList>
    </citation>
    <scope>NUCLEOTIDE SEQUENCE</scope>
    <source>
        <strain evidence="1">CGMCC 1.15320</strain>
    </source>
</reference>
<proteinExistence type="predicted"/>
<accession>A0A916W6Q2</accession>
<keyword evidence="2" id="KW-1185">Reference proteome</keyword>
<sequence>MKEFHCGSLVPGCAWHTRHEDEAEVIRRAVEHMRETHGETIIRESMVEAIRSRIQPAKNVA</sequence>
<gene>
    <name evidence="1" type="ORF">GCM10011385_25930</name>
</gene>
<dbReference type="EMBL" id="BMIF01000007">
    <property type="protein sequence ID" value="GGA70902.1"/>
    <property type="molecule type" value="Genomic_DNA"/>
</dbReference>
<name>A0A916W6Q2_9HYPH</name>
<organism evidence="1 2">
    <name type="scientific">Nitratireductor aestuarii</name>
    <dbReference type="NCBI Taxonomy" id="1735103"/>
    <lineage>
        <taxon>Bacteria</taxon>
        <taxon>Pseudomonadati</taxon>
        <taxon>Pseudomonadota</taxon>
        <taxon>Alphaproteobacteria</taxon>
        <taxon>Hyphomicrobiales</taxon>
        <taxon>Phyllobacteriaceae</taxon>
        <taxon>Nitratireductor</taxon>
    </lineage>
</organism>
<protein>
    <recommendedName>
        <fullName evidence="3">Small metal-binding protein</fullName>
    </recommendedName>
</protein>
<comment type="caution">
    <text evidence="1">The sequence shown here is derived from an EMBL/GenBank/DDBJ whole genome shotgun (WGS) entry which is preliminary data.</text>
</comment>
<evidence type="ECO:0008006" key="3">
    <source>
        <dbReference type="Google" id="ProtNLM"/>
    </source>
</evidence>
<evidence type="ECO:0000313" key="2">
    <source>
        <dbReference type="Proteomes" id="UP000636264"/>
    </source>
</evidence>
<dbReference type="Proteomes" id="UP000636264">
    <property type="component" value="Unassembled WGS sequence"/>
</dbReference>